<accession>A0ACD4WQI9</accession>
<keyword evidence="2" id="KW-1185">Reference proteome</keyword>
<dbReference type="EMBL" id="CP137734">
    <property type="protein sequence ID" value="WOY99784.1"/>
    <property type="molecule type" value="Genomic_DNA"/>
</dbReference>
<sequence>MAERLTFTLTGRDELSRVLNGTGDSADRLRLRLSGITQDADGNLRDFQGRLLTVDEAQRRLLSTTEGTRDAFGRLRDETDKVGESLRANLISLLPAAIPAAAGLASSAAAVAAQFGAVAVAAGAYALALGPQIGKIGEAADAQAKYEDALRTSGSGSAEAGAAALEYERQLAGLPPATREAAVAVGLLKDSSQEWSDSLSGDVMGPFIKGVGVTNALLPKTTGLVKGASSQFDRLITMVAGGISTPGFDAMNQRFTNFANDTLDNGIDKLALFLAKLDAGEFNGGGVAEFFDWAQEQGPVVWDTLENVGDALLNVLEAGADVGVGMLDVVNVLSDIVSAVPPDAIATILQLAIAIKAVRLAAAGGAAASAGIAAIATQVGAMRVAASGAPGVLAGTAAAIGTLSRTAKLAVAGTGIGLLVLALTELSDIGEPASLDVDKLTTSLGELGRTGKATGYVASQFGDDFGKLREQIQKVIDPSVAESVNNWGADITNGLLDAGDATETFTKSVDAIDEGLADLVSGGKAEQAAAALEAMKEGMSPEQVEKFTGSLDNYREALAAQAFEQRLAADSMGIFGDQALEVQAQLDAQKQSADGLRQSILALNDANRSAYDAQIGFEASIDALTESFKENGATLDLNSEKGRENGQAMSAAAKAHDEMLASGLAAGESLGSMTAKSEQLRAKMVELASQTGMTDAEAREYVSTLLGTPDSIRTTVELEKQEAIEGLVAVQTEIDRTPNSHTVTVDTLNAAAIRALEAVGLKTRRLPDGRTEVFTANKSALGNIGAVDKALRELDGNNATTTITTIRMTIFKQVQAAGGSNQAAKNAAELGYAGGGLIRRAQGGPIPGFPSGGRLYGPGTPTSDSMLLWGSTGEYMVRASAVDEYGQAVFDALNDRQLDASALAALVAPSGRAAVTPGRPAEGAGRGRVDQPSVTNNYTYNVRKSVIDLQDLRLLQRQEEARMRVGRPR</sequence>
<evidence type="ECO:0000313" key="2">
    <source>
        <dbReference type="Proteomes" id="UP001303608"/>
    </source>
</evidence>
<protein>
    <submittedName>
        <fullName evidence="1">Uncharacterized protein</fullName>
    </submittedName>
</protein>
<reference evidence="1" key="1">
    <citation type="submission" date="2023-10" db="EMBL/GenBank/DDBJ databases">
        <title>The genome sequence of Streptomyces violaceoruber CGMCC 4.1801.</title>
        <authorList>
            <person name="Mo P."/>
        </authorList>
    </citation>
    <scope>NUCLEOTIDE SEQUENCE</scope>
    <source>
        <strain evidence="1">CGMCC 4.1801</strain>
    </source>
</reference>
<evidence type="ECO:0000313" key="1">
    <source>
        <dbReference type="EMBL" id="WOY99784.1"/>
    </source>
</evidence>
<proteinExistence type="predicted"/>
<organism evidence="1 2">
    <name type="scientific">Streptomyces violaceoruber</name>
    <dbReference type="NCBI Taxonomy" id="1935"/>
    <lineage>
        <taxon>Bacteria</taxon>
        <taxon>Bacillati</taxon>
        <taxon>Actinomycetota</taxon>
        <taxon>Actinomycetes</taxon>
        <taxon>Kitasatosporales</taxon>
        <taxon>Streptomycetaceae</taxon>
        <taxon>Streptomyces</taxon>
        <taxon>Streptomyces violaceoruber group</taxon>
    </lineage>
</organism>
<dbReference type="Proteomes" id="UP001303608">
    <property type="component" value="Chromosome"/>
</dbReference>
<gene>
    <name evidence="1" type="ORF">R2E43_20930</name>
</gene>
<name>A0ACD4WQI9_STRVN</name>